<keyword evidence="2" id="KW-1185">Reference proteome</keyword>
<protein>
    <submittedName>
        <fullName evidence="1">Uncharacterized protein</fullName>
    </submittedName>
</protein>
<accession>A0A1Y2DPW2</accession>
<organism evidence="1 2">
    <name type="scientific">Pseudomassariella vexata</name>
    <dbReference type="NCBI Taxonomy" id="1141098"/>
    <lineage>
        <taxon>Eukaryota</taxon>
        <taxon>Fungi</taxon>
        <taxon>Dikarya</taxon>
        <taxon>Ascomycota</taxon>
        <taxon>Pezizomycotina</taxon>
        <taxon>Sordariomycetes</taxon>
        <taxon>Xylariomycetidae</taxon>
        <taxon>Amphisphaeriales</taxon>
        <taxon>Pseudomassariaceae</taxon>
        <taxon>Pseudomassariella</taxon>
    </lineage>
</organism>
<reference evidence="1 2" key="1">
    <citation type="submission" date="2016-07" db="EMBL/GenBank/DDBJ databases">
        <title>Pervasive Adenine N6-methylation of Active Genes in Fungi.</title>
        <authorList>
            <consortium name="DOE Joint Genome Institute"/>
            <person name="Mondo S.J."/>
            <person name="Dannebaum R.O."/>
            <person name="Kuo R.C."/>
            <person name="Labutti K."/>
            <person name="Haridas S."/>
            <person name="Kuo A."/>
            <person name="Salamov A."/>
            <person name="Ahrendt S.R."/>
            <person name="Lipzen A."/>
            <person name="Sullivan W."/>
            <person name="Andreopoulos W.B."/>
            <person name="Clum A."/>
            <person name="Lindquist E."/>
            <person name="Daum C."/>
            <person name="Ramamoorthy G.K."/>
            <person name="Gryganskyi A."/>
            <person name="Culley D."/>
            <person name="Magnuson J.K."/>
            <person name="James T.Y."/>
            <person name="O'Malley M.A."/>
            <person name="Stajich J.E."/>
            <person name="Spatafora J.W."/>
            <person name="Visel A."/>
            <person name="Grigoriev I.V."/>
        </authorList>
    </citation>
    <scope>NUCLEOTIDE SEQUENCE [LARGE SCALE GENOMIC DNA]</scope>
    <source>
        <strain evidence="1 2">CBS 129021</strain>
    </source>
</reference>
<name>A0A1Y2DPW2_9PEZI</name>
<comment type="caution">
    <text evidence="1">The sequence shown here is derived from an EMBL/GenBank/DDBJ whole genome shotgun (WGS) entry which is preliminary data.</text>
</comment>
<dbReference type="GeneID" id="63780937"/>
<dbReference type="InParanoid" id="A0A1Y2DPW2"/>
<sequence>MPGVPECPSMVSCCPEVEACAVIPYAASLSATSHTVVPSFKPQPILGWRGFHVCPMESIDQRNDRKFADRLHTVIQHRSINPWFMPRTETMITPQSITVHFVSNGPQVDYYKQPELLFGNNDGRDAVSEFCYTPPYFRCRSAVLTLNTDLTV</sequence>
<dbReference type="AlphaFoldDB" id="A0A1Y2DPW2"/>
<dbReference type="Proteomes" id="UP000193689">
    <property type="component" value="Unassembled WGS sequence"/>
</dbReference>
<evidence type="ECO:0000313" key="1">
    <source>
        <dbReference type="EMBL" id="ORY61333.1"/>
    </source>
</evidence>
<evidence type="ECO:0000313" key="2">
    <source>
        <dbReference type="Proteomes" id="UP000193689"/>
    </source>
</evidence>
<gene>
    <name evidence="1" type="ORF">BCR38DRAFT_494485</name>
</gene>
<dbReference type="EMBL" id="MCFJ01000010">
    <property type="protein sequence ID" value="ORY61333.1"/>
    <property type="molecule type" value="Genomic_DNA"/>
</dbReference>
<dbReference type="RefSeq" id="XP_040713410.1">
    <property type="nucleotide sequence ID" value="XM_040864725.1"/>
</dbReference>
<proteinExistence type="predicted"/>